<evidence type="ECO:0000313" key="1">
    <source>
        <dbReference type="EMBL" id="VVC43038.1"/>
    </source>
</evidence>
<gene>
    <name evidence="1" type="ORF">CINCED_3A012812</name>
</gene>
<dbReference type="EMBL" id="CABPRJ010002367">
    <property type="protein sequence ID" value="VVC43038.1"/>
    <property type="molecule type" value="Genomic_DNA"/>
</dbReference>
<sequence>MGNQLNSGQLDDAFTTKGFKANIRNRVPEKLKEVWLSVAMMKQKIVLSFNQGNFKELVKFLEKYNDETSYIRHHEQLSIIVRHFDLQKNRHVETLIGLKRMTSLNAESIYNMITFVLQQFSKDRSKILAVCFDEASTITGSISGVQEDFTQEILDMINGVGKMLNLEIHKTNLYEVLQKIFLISHEGLVAEIRILKGIPNVPNGLSTKAVNN</sequence>
<protein>
    <submittedName>
        <fullName evidence="1">Uncharacterized protein</fullName>
    </submittedName>
</protein>
<reference evidence="1 2" key="1">
    <citation type="submission" date="2019-08" db="EMBL/GenBank/DDBJ databases">
        <authorList>
            <person name="Alioto T."/>
            <person name="Alioto T."/>
            <person name="Gomez Garrido J."/>
        </authorList>
    </citation>
    <scope>NUCLEOTIDE SEQUENCE [LARGE SCALE GENOMIC DNA]</scope>
</reference>
<dbReference type="Proteomes" id="UP000325440">
    <property type="component" value="Unassembled WGS sequence"/>
</dbReference>
<organism evidence="1 2">
    <name type="scientific">Cinara cedri</name>
    <dbReference type="NCBI Taxonomy" id="506608"/>
    <lineage>
        <taxon>Eukaryota</taxon>
        <taxon>Metazoa</taxon>
        <taxon>Ecdysozoa</taxon>
        <taxon>Arthropoda</taxon>
        <taxon>Hexapoda</taxon>
        <taxon>Insecta</taxon>
        <taxon>Pterygota</taxon>
        <taxon>Neoptera</taxon>
        <taxon>Paraneoptera</taxon>
        <taxon>Hemiptera</taxon>
        <taxon>Sternorrhyncha</taxon>
        <taxon>Aphidomorpha</taxon>
        <taxon>Aphidoidea</taxon>
        <taxon>Aphididae</taxon>
        <taxon>Lachninae</taxon>
        <taxon>Cinara</taxon>
    </lineage>
</organism>
<dbReference type="AlphaFoldDB" id="A0A5E4NDX8"/>
<evidence type="ECO:0000313" key="2">
    <source>
        <dbReference type="Proteomes" id="UP000325440"/>
    </source>
</evidence>
<name>A0A5E4NDX8_9HEMI</name>
<keyword evidence="2" id="KW-1185">Reference proteome</keyword>
<dbReference type="OrthoDB" id="7330611at2759"/>
<proteinExistence type="predicted"/>
<accession>A0A5E4NDX8</accession>